<dbReference type="Pfam" id="PF07690">
    <property type="entry name" value="MFS_1"/>
    <property type="match status" value="1"/>
</dbReference>
<proteinExistence type="predicted"/>
<feature type="transmembrane region" description="Helical" evidence="6">
    <location>
        <begin position="160"/>
        <end position="178"/>
    </location>
</feature>
<feature type="transmembrane region" description="Helical" evidence="6">
    <location>
        <begin position="256"/>
        <end position="277"/>
    </location>
</feature>
<evidence type="ECO:0000259" key="7">
    <source>
        <dbReference type="PROSITE" id="PS50850"/>
    </source>
</evidence>
<gene>
    <name evidence="8" type="ORF">KYD98_14410</name>
</gene>
<dbReference type="EMBL" id="JAHXPT010000012">
    <property type="protein sequence ID" value="MBW6411283.1"/>
    <property type="molecule type" value="Genomic_DNA"/>
</dbReference>
<feature type="transmembrane region" description="Helical" evidence="6">
    <location>
        <begin position="42"/>
        <end position="61"/>
    </location>
</feature>
<accession>A0ABS7AT72</accession>
<evidence type="ECO:0000313" key="8">
    <source>
        <dbReference type="EMBL" id="MBW6411283.1"/>
    </source>
</evidence>
<dbReference type="InterPro" id="IPR011701">
    <property type="entry name" value="MFS"/>
</dbReference>
<comment type="caution">
    <text evidence="8">The sequence shown here is derived from an EMBL/GenBank/DDBJ whole genome shotgun (WGS) entry which is preliminary data.</text>
</comment>
<feature type="domain" description="Major facilitator superfamily (MFS) profile" evidence="7">
    <location>
        <begin position="8"/>
        <end position="469"/>
    </location>
</feature>
<feature type="transmembrane region" description="Helical" evidence="6">
    <location>
        <begin position="390"/>
        <end position="412"/>
    </location>
</feature>
<feature type="transmembrane region" description="Helical" evidence="6">
    <location>
        <begin position="98"/>
        <end position="123"/>
    </location>
</feature>
<dbReference type="RefSeq" id="WP_219780745.1">
    <property type="nucleotide sequence ID" value="NZ_JAHXPT010000012.1"/>
</dbReference>
<reference evidence="8 9" key="1">
    <citation type="submission" date="2021-07" db="EMBL/GenBank/DDBJ databases">
        <title>Clostridium weizhouense sp. nov., an anaerobic bacterium isolated from activated sludge of Petroleum wastewater.</title>
        <authorList>
            <person name="Li Q."/>
        </authorList>
    </citation>
    <scope>NUCLEOTIDE SEQUENCE [LARGE SCALE GENOMIC DNA]</scope>
    <source>
        <strain evidence="8 9">YB-6</strain>
    </source>
</reference>
<evidence type="ECO:0000256" key="4">
    <source>
        <dbReference type="ARBA" id="ARBA00022989"/>
    </source>
</evidence>
<keyword evidence="5 6" id="KW-0472">Membrane</keyword>
<evidence type="ECO:0000256" key="1">
    <source>
        <dbReference type="ARBA" id="ARBA00004651"/>
    </source>
</evidence>
<feature type="transmembrane region" description="Helical" evidence="6">
    <location>
        <begin position="73"/>
        <end position="92"/>
    </location>
</feature>
<feature type="transmembrane region" description="Helical" evidence="6">
    <location>
        <begin position="220"/>
        <end position="236"/>
    </location>
</feature>
<dbReference type="PANTHER" id="PTHR23501">
    <property type="entry name" value="MAJOR FACILITATOR SUPERFAMILY"/>
    <property type="match status" value="1"/>
</dbReference>
<dbReference type="Gene3D" id="1.20.1720.10">
    <property type="entry name" value="Multidrug resistance protein D"/>
    <property type="match status" value="1"/>
</dbReference>
<comment type="subcellular location">
    <subcellularLocation>
        <location evidence="1">Cell membrane</location>
        <topology evidence="1">Multi-pass membrane protein</topology>
    </subcellularLocation>
</comment>
<feature type="transmembrane region" description="Helical" evidence="6">
    <location>
        <begin position="7"/>
        <end position="30"/>
    </location>
</feature>
<evidence type="ECO:0000256" key="2">
    <source>
        <dbReference type="ARBA" id="ARBA00022448"/>
    </source>
</evidence>
<evidence type="ECO:0000256" key="5">
    <source>
        <dbReference type="ARBA" id="ARBA00023136"/>
    </source>
</evidence>
<organism evidence="8 9">
    <name type="scientific">Clostridium weizhouense</name>
    <dbReference type="NCBI Taxonomy" id="2859781"/>
    <lineage>
        <taxon>Bacteria</taxon>
        <taxon>Bacillati</taxon>
        <taxon>Bacillota</taxon>
        <taxon>Clostridia</taxon>
        <taxon>Eubacteriales</taxon>
        <taxon>Clostridiaceae</taxon>
        <taxon>Clostridium</taxon>
    </lineage>
</organism>
<keyword evidence="3 6" id="KW-0812">Transmembrane</keyword>
<feature type="transmembrane region" description="Helical" evidence="6">
    <location>
        <begin position="320"/>
        <end position="338"/>
    </location>
</feature>
<keyword evidence="9" id="KW-1185">Reference proteome</keyword>
<protein>
    <submittedName>
        <fullName evidence="8">MFS transporter</fullName>
    </submittedName>
</protein>
<feature type="transmembrane region" description="Helical" evidence="6">
    <location>
        <begin position="344"/>
        <end position="369"/>
    </location>
</feature>
<dbReference type="InterPro" id="IPR020846">
    <property type="entry name" value="MFS_dom"/>
</dbReference>
<dbReference type="CDD" id="cd17502">
    <property type="entry name" value="MFS_Azr1_MDR_like"/>
    <property type="match status" value="1"/>
</dbReference>
<dbReference type="InterPro" id="IPR036259">
    <property type="entry name" value="MFS_trans_sf"/>
</dbReference>
<evidence type="ECO:0000256" key="3">
    <source>
        <dbReference type="ARBA" id="ARBA00022692"/>
    </source>
</evidence>
<feature type="transmembrane region" description="Helical" evidence="6">
    <location>
        <begin position="135"/>
        <end position="154"/>
    </location>
</feature>
<evidence type="ECO:0000256" key="6">
    <source>
        <dbReference type="SAM" id="Phobius"/>
    </source>
</evidence>
<keyword evidence="4 6" id="KW-1133">Transmembrane helix</keyword>
<dbReference type="Proteomes" id="UP001519921">
    <property type="component" value="Unassembled WGS sequence"/>
</dbReference>
<sequence>MHNKKRNIIIAIMVAMFLAAFEGTVVTTAMPTIAKSLHGYDLISLIFSSYLLTSAVSTPIYGKLSDLYGRKKMLSIGIVLFLIGSFLCGFSQSMVQLIIFRAIQGLGAGSILTITFTIVGDIFTLEERSKVQGCLSTVWGVSSLLGPFIGGFFIDYLSWHWIFFINIPFGIISILLLNKNLDEQVLNNNPKIDYLGSLFLTISIVSILLCLFTSSNLIRSLYIVCAIISLIIFYFIENKCEEPVVPFDIFSKDTVLINIISFFISAILMGIEAYTPLYTQNVLNYSAKISGVSMAPMSLTWLFSSFVLVKLFKKFGEKKVILSSILILGLTTILLRFITPDTPLIYLIFIVFIMGAGFGGSLNTLTILIQNDASYEKRGAATSTNALIRTLGQTIGVTIFGSLVNSSIVSYFTDLDISGVTADNIYSSGASSIQIKEAFFSGVHNMFYSLIFLTIICFIAGMFISKESKLT</sequence>
<feature type="transmembrane region" description="Helical" evidence="6">
    <location>
        <begin position="289"/>
        <end position="308"/>
    </location>
</feature>
<dbReference type="PANTHER" id="PTHR23501:SF191">
    <property type="entry name" value="VACUOLAR BASIC AMINO ACID TRANSPORTER 4"/>
    <property type="match status" value="1"/>
</dbReference>
<evidence type="ECO:0000313" key="9">
    <source>
        <dbReference type="Proteomes" id="UP001519921"/>
    </source>
</evidence>
<feature type="transmembrane region" description="Helical" evidence="6">
    <location>
        <begin position="194"/>
        <end position="214"/>
    </location>
</feature>
<name>A0ABS7AT72_9CLOT</name>
<dbReference type="Gene3D" id="1.20.1250.20">
    <property type="entry name" value="MFS general substrate transporter like domains"/>
    <property type="match status" value="1"/>
</dbReference>
<feature type="transmembrane region" description="Helical" evidence="6">
    <location>
        <begin position="446"/>
        <end position="465"/>
    </location>
</feature>
<dbReference type="PRINTS" id="PR01036">
    <property type="entry name" value="TCRTETB"/>
</dbReference>
<dbReference type="SUPFAM" id="SSF103473">
    <property type="entry name" value="MFS general substrate transporter"/>
    <property type="match status" value="1"/>
</dbReference>
<keyword evidence="2" id="KW-0813">Transport</keyword>
<dbReference type="PROSITE" id="PS50850">
    <property type="entry name" value="MFS"/>
    <property type="match status" value="1"/>
</dbReference>